<gene>
    <name evidence="3" type="ORF">ANN_22710</name>
</gene>
<comment type="caution">
    <text evidence="3">The sequence shown here is derived from an EMBL/GenBank/DDBJ whole genome shotgun (WGS) entry which is preliminary data.</text>
</comment>
<feature type="compositionally biased region" description="Basic and acidic residues" evidence="1">
    <location>
        <begin position="199"/>
        <end position="209"/>
    </location>
</feature>
<evidence type="ECO:0000313" key="4">
    <source>
        <dbReference type="Proteomes" id="UP001148838"/>
    </source>
</evidence>
<evidence type="ECO:0000313" key="3">
    <source>
        <dbReference type="EMBL" id="KAJ4430494.1"/>
    </source>
</evidence>
<proteinExistence type="predicted"/>
<name>A0ABQ8S8V6_PERAM</name>
<feature type="compositionally biased region" description="Low complexity" evidence="1">
    <location>
        <begin position="165"/>
        <end position="175"/>
    </location>
</feature>
<keyword evidence="2" id="KW-0472">Membrane</keyword>
<evidence type="ECO:0000256" key="2">
    <source>
        <dbReference type="SAM" id="Phobius"/>
    </source>
</evidence>
<keyword evidence="4" id="KW-1185">Reference proteome</keyword>
<dbReference type="EMBL" id="JAJSOF020000033">
    <property type="protein sequence ID" value="KAJ4430494.1"/>
    <property type="molecule type" value="Genomic_DNA"/>
</dbReference>
<sequence>MSLLILKNFLKVFLSHTTGLTTGYTFLLIFQNVFLCKQGHLARQCKTNHTESQNDSVIPSTDQVILTSDMILSELDDMIETDSVVIKDPKDISTTPNDVDSFPSADQLNLPEKSVCTKKFSELPEINKSHTQPELEFINTEEFPPLSNRLSPNSNKQNNVKRAVTSSDSTIQISDDSGKLLNNIPDEDAPTKFSRKRKSPDLLKRKLRP</sequence>
<feature type="region of interest" description="Disordered" evidence="1">
    <location>
        <begin position="144"/>
        <end position="209"/>
    </location>
</feature>
<organism evidence="3 4">
    <name type="scientific">Periplaneta americana</name>
    <name type="common">American cockroach</name>
    <name type="synonym">Blatta americana</name>
    <dbReference type="NCBI Taxonomy" id="6978"/>
    <lineage>
        <taxon>Eukaryota</taxon>
        <taxon>Metazoa</taxon>
        <taxon>Ecdysozoa</taxon>
        <taxon>Arthropoda</taxon>
        <taxon>Hexapoda</taxon>
        <taxon>Insecta</taxon>
        <taxon>Pterygota</taxon>
        <taxon>Neoptera</taxon>
        <taxon>Polyneoptera</taxon>
        <taxon>Dictyoptera</taxon>
        <taxon>Blattodea</taxon>
        <taxon>Blattoidea</taxon>
        <taxon>Blattidae</taxon>
        <taxon>Blattinae</taxon>
        <taxon>Periplaneta</taxon>
    </lineage>
</organism>
<reference evidence="3 4" key="1">
    <citation type="journal article" date="2022" name="Allergy">
        <title>Genome assembly and annotation of Periplaneta americana reveal a comprehensive cockroach allergen profile.</title>
        <authorList>
            <person name="Wang L."/>
            <person name="Xiong Q."/>
            <person name="Saelim N."/>
            <person name="Wang L."/>
            <person name="Nong W."/>
            <person name="Wan A.T."/>
            <person name="Shi M."/>
            <person name="Liu X."/>
            <person name="Cao Q."/>
            <person name="Hui J.H.L."/>
            <person name="Sookrung N."/>
            <person name="Leung T.F."/>
            <person name="Tungtrongchitr A."/>
            <person name="Tsui S.K.W."/>
        </authorList>
    </citation>
    <scope>NUCLEOTIDE SEQUENCE [LARGE SCALE GENOMIC DNA]</scope>
    <source>
        <strain evidence="3">PWHHKU_190912</strain>
    </source>
</reference>
<keyword evidence="2" id="KW-0812">Transmembrane</keyword>
<accession>A0ABQ8S8V6</accession>
<feature type="compositionally biased region" description="Polar residues" evidence="1">
    <location>
        <begin position="148"/>
        <end position="160"/>
    </location>
</feature>
<feature type="transmembrane region" description="Helical" evidence="2">
    <location>
        <begin position="12"/>
        <end position="35"/>
    </location>
</feature>
<evidence type="ECO:0000256" key="1">
    <source>
        <dbReference type="SAM" id="MobiDB-lite"/>
    </source>
</evidence>
<keyword evidence="2" id="KW-1133">Transmembrane helix</keyword>
<protein>
    <submittedName>
        <fullName evidence="3">Uncharacterized protein</fullName>
    </submittedName>
</protein>
<dbReference type="Proteomes" id="UP001148838">
    <property type="component" value="Unassembled WGS sequence"/>
</dbReference>